<keyword evidence="2" id="KW-1185">Reference proteome</keyword>
<protein>
    <submittedName>
        <fullName evidence="1">Uncharacterized protein</fullName>
    </submittedName>
</protein>
<proteinExistence type="predicted"/>
<evidence type="ECO:0000313" key="2">
    <source>
        <dbReference type="Proteomes" id="UP001304534"/>
    </source>
</evidence>
<dbReference type="EMBL" id="CP103840">
    <property type="protein sequence ID" value="WOB26534.1"/>
    <property type="molecule type" value="Genomic_DNA"/>
</dbReference>
<reference evidence="1 2" key="1">
    <citation type="submission" date="2022-08" db="EMBL/GenBank/DDBJ databases">
        <title>Whole genome sequencing-based tracing of a 2022 introduction and outbreak of Xanthomonas hortorum pv. pelargonii.</title>
        <authorList>
            <person name="Iruegas-Bocardo F."/>
            <person name="Weisberg A.K."/>
            <person name="Riutta E.R."/>
            <person name="Kilday K."/>
            <person name="Bonkowski J.C."/>
            <person name="Creswell T."/>
            <person name="Daughtrey M.L."/>
            <person name="Rane K."/>
            <person name="Grunwald N.J."/>
            <person name="Chang J.H."/>
            <person name="Putnam M.L."/>
        </authorList>
    </citation>
    <scope>NUCLEOTIDE SEQUENCE [LARGE SCALE GENOMIC DNA]</scope>
    <source>
        <strain evidence="1 2">22-325</strain>
    </source>
</reference>
<gene>
    <name evidence="1" type="ORF">NYR99_00405</name>
</gene>
<dbReference type="Proteomes" id="UP001304534">
    <property type="component" value="Chromosome"/>
</dbReference>
<dbReference type="GeneID" id="95582285"/>
<accession>A0ABZ0D8F0</accession>
<sequence length="99" mass="10660">MSTQESNSSIFMENLCKSLIAAFVFLEFSGDDVVDPDSAIGAMEEMTAQLQSSSAEEKDALIRTCAQEAAAIRSASRNEQLAQFIAELPQATCLIDYGS</sequence>
<evidence type="ECO:0000313" key="1">
    <source>
        <dbReference type="EMBL" id="WOB26534.1"/>
    </source>
</evidence>
<dbReference type="RefSeq" id="WP_316689837.1">
    <property type="nucleotide sequence ID" value="NZ_CP103837.1"/>
</dbReference>
<name>A0ABZ0D8F0_9XANT</name>
<organism evidence="1 2">
    <name type="scientific">Xanthomonas dyei</name>
    <dbReference type="NCBI Taxonomy" id="743699"/>
    <lineage>
        <taxon>Bacteria</taxon>
        <taxon>Pseudomonadati</taxon>
        <taxon>Pseudomonadota</taxon>
        <taxon>Gammaproteobacteria</taxon>
        <taxon>Lysobacterales</taxon>
        <taxon>Lysobacteraceae</taxon>
        <taxon>Xanthomonas</taxon>
    </lineage>
</organism>